<dbReference type="RefSeq" id="WP_133060399.1">
    <property type="nucleotide sequence ID" value="NZ_CBCSCN010000001.1"/>
</dbReference>
<feature type="signal peptide" evidence="1">
    <location>
        <begin position="1"/>
        <end position="22"/>
    </location>
</feature>
<proteinExistence type="predicted"/>
<protein>
    <submittedName>
        <fullName evidence="2">Uncharacterized protein</fullName>
    </submittedName>
</protein>
<dbReference type="EMBL" id="FWPT01000002">
    <property type="protein sequence ID" value="SMA39266.1"/>
    <property type="molecule type" value="Genomic_DNA"/>
</dbReference>
<feature type="chain" id="PRO_5012936894" evidence="1">
    <location>
        <begin position="23"/>
        <end position="221"/>
    </location>
</feature>
<keyword evidence="1" id="KW-0732">Signal</keyword>
<name>A0A1X7AG44_9GAMM</name>
<accession>A0A1X7AG44</accession>
<gene>
    <name evidence="2" type="ORF">EHSB41UT_00995</name>
</gene>
<keyword evidence="3" id="KW-1185">Reference proteome</keyword>
<reference evidence="2 3" key="1">
    <citation type="submission" date="2017-03" db="EMBL/GenBank/DDBJ databases">
        <authorList>
            <person name="Afonso C.L."/>
            <person name="Miller P.J."/>
            <person name="Scott M.A."/>
            <person name="Spackman E."/>
            <person name="Goraichik I."/>
            <person name="Dimitrov K.M."/>
            <person name="Suarez D.L."/>
            <person name="Swayne D.E."/>
        </authorList>
    </citation>
    <scope>NUCLEOTIDE SEQUENCE [LARGE SCALE GENOMIC DNA]</scope>
    <source>
        <strain evidence="2">SB41UT1</strain>
    </source>
</reference>
<evidence type="ECO:0000256" key="1">
    <source>
        <dbReference type="SAM" id="SignalP"/>
    </source>
</evidence>
<evidence type="ECO:0000313" key="2">
    <source>
        <dbReference type="EMBL" id="SMA39266.1"/>
    </source>
</evidence>
<dbReference type="PROSITE" id="PS51257">
    <property type="entry name" value="PROKAR_LIPOPROTEIN"/>
    <property type="match status" value="1"/>
</dbReference>
<sequence>MLVQSRYLLLGVLLFSSMLSHAQSTGTACAGFPEPCSEVSSSSNSCQLASTSSATVCVGLEIENGVRIWGLNNIEFPVSPTGNTAPANVVQTFCVFSNQHDGSYNLTVDVVSGSSTPNSKLILSYKPASGVTVTTDPINYSLNFKAVGSTGAGTTITTYGQSATFTNGGASGNGLSTECTTGNLELTASISSSLATAISGIYSDTIILTVGTSTTSAGGDG</sequence>
<evidence type="ECO:0000313" key="3">
    <source>
        <dbReference type="Proteomes" id="UP000196573"/>
    </source>
</evidence>
<dbReference type="AlphaFoldDB" id="A0A1X7AG44"/>
<dbReference type="Proteomes" id="UP000196573">
    <property type="component" value="Unassembled WGS sequence"/>
</dbReference>
<organism evidence="2 3">
    <name type="scientific">Parendozoicomonas haliclonae</name>
    <dbReference type="NCBI Taxonomy" id="1960125"/>
    <lineage>
        <taxon>Bacteria</taxon>
        <taxon>Pseudomonadati</taxon>
        <taxon>Pseudomonadota</taxon>
        <taxon>Gammaproteobacteria</taxon>
        <taxon>Oceanospirillales</taxon>
        <taxon>Endozoicomonadaceae</taxon>
        <taxon>Parendozoicomonas</taxon>
    </lineage>
</organism>